<dbReference type="Proteomes" id="UP000248134">
    <property type="component" value="Unassembled WGS sequence"/>
</dbReference>
<dbReference type="SUPFAM" id="SSF81660">
    <property type="entry name" value="Metal cation-transporting ATPase, ATP-binding domain N"/>
    <property type="match status" value="1"/>
</dbReference>
<dbReference type="Gene3D" id="3.40.1110.10">
    <property type="entry name" value="Calcium-transporting ATPase, cytoplasmic domain N"/>
    <property type="match status" value="1"/>
</dbReference>
<evidence type="ECO:0000256" key="1">
    <source>
        <dbReference type="ARBA" id="ARBA00004127"/>
    </source>
</evidence>
<proteinExistence type="inferred from homology"/>
<feature type="transmembrane region" description="Helical" evidence="11">
    <location>
        <begin position="772"/>
        <end position="794"/>
    </location>
</feature>
<evidence type="ECO:0000256" key="5">
    <source>
        <dbReference type="ARBA" id="ARBA00022741"/>
    </source>
</evidence>
<evidence type="ECO:0000256" key="10">
    <source>
        <dbReference type="ARBA" id="ARBA00023136"/>
    </source>
</evidence>
<dbReference type="InterPro" id="IPR018303">
    <property type="entry name" value="ATPase_P-typ_P_site"/>
</dbReference>
<feature type="transmembrane region" description="Helical" evidence="11">
    <location>
        <begin position="67"/>
        <end position="85"/>
    </location>
</feature>
<dbReference type="Pfam" id="PF08282">
    <property type="entry name" value="Hydrolase_3"/>
    <property type="match status" value="1"/>
</dbReference>
<feature type="transmembrane region" description="Helical" evidence="11">
    <location>
        <begin position="835"/>
        <end position="859"/>
    </location>
</feature>
<dbReference type="FunFam" id="2.70.150.10:FF:000160">
    <property type="entry name" value="Sarcoplasmic/endoplasmic reticulum calcium ATPase 1"/>
    <property type="match status" value="1"/>
</dbReference>
<dbReference type="GO" id="GO:0005391">
    <property type="term" value="F:P-type sodium:potassium-exchanging transporter activity"/>
    <property type="evidence" value="ECO:0007669"/>
    <property type="project" value="TreeGrafter"/>
</dbReference>
<dbReference type="GO" id="GO:0012505">
    <property type="term" value="C:endomembrane system"/>
    <property type="evidence" value="ECO:0007669"/>
    <property type="project" value="UniProtKB-SubCell"/>
</dbReference>
<dbReference type="Pfam" id="PF00690">
    <property type="entry name" value="Cation_ATPase_N"/>
    <property type="match status" value="1"/>
</dbReference>
<feature type="domain" description="Cation-transporting P-type ATPase N-terminal" evidence="12">
    <location>
        <begin position="14"/>
        <end position="87"/>
    </location>
</feature>
<dbReference type="InterPro" id="IPR059000">
    <property type="entry name" value="ATPase_P-type_domA"/>
</dbReference>
<dbReference type="SUPFAM" id="SSF56784">
    <property type="entry name" value="HAD-like"/>
    <property type="match status" value="1"/>
</dbReference>
<evidence type="ECO:0000256" key="7">
    <source>
        <dbReference type="ARBA" id="ARBA00022842"/>
    </source>
</evidence>
<dbReference type="SUPFAM" id="SSF81653">
    <property type="entry name" value="Calcium ATPase, transduction domain A"/>
    <property type="match status" value="1"/>
</dbReference>
<dbReference type="GO" id="GO:0006883">
    <property type="term" value="P:intracellular sodium ion homeostasis"/>
    <property type="evidence" value="ECO:0007669"/>
    <property type="project" value="TreeGrafter"/>
</dbReference>
<evidence type="ECO:0000256" key="4">
    <source>
        <dbReference type="ARBA" id="ARBA00022692"/>
    </source>
</evidence>
<dbReference type="InterPro" id="IPR050510">
    <property type="entry name" value="Cation_transp_ATPase_P-type"/>
</dbReference>
<feature type="transmembrane region" description="Helical" evidence="11">
    <location>
        <begin position="708"/>
        <end position="726"/>
    </location>
</feature>
<feature type="transmembrane region" description="Helical" evidence="11">
    <location>
        <begin position="871"/>
        <end position="892"/>
    </location>
</feature>
<keyword evidence="5" id="KW-0547">Nucleotide-binding</keyword>
<dbReference type="OrthoDB" id="391538at2"/>
<dbReference type="InterPro" id="IPR044492">
    <property type="entry name" value="P_typ_ATPase_HD_dom"/>
</dbReference>
<evidence type="ECO:0000256" key="11">
    <source>
        <dbReference type="SAM" id="Phobius"/>
    </source>
</evidence>
<dbReference type="AlphaFoldDB" id="A0A323UBI8"/>
<dbReference type="InterPro" id="IPR008250">
    <property type="entry name" value="ATPase_P-typ_transduc_dom_A_sf"/>
</dbReference>
<dbReference type="GO" id="GO:0036376">
    <property type="term" value="P:sodium ion export across plasma membrane"/>
    <property type="evidence" value="ECO:0007669"/>
    <property type="project" value="TreeGrafter"/>
</dbReference>
<sequence length="907" mass="95639">MSRTTDPFVVPEQGWHAAEVEVVLAALNSRTEGLAEQEAAERLVTFGPNALPGALPRSALLRFLLQFHNLLIYVLLGAGVLSAAIGHVTDAAVIFGVVLINAVIGFIQEGRAEKALDAIQKMIEPHAAVVRDGRRMTIAADQVVPGDIVLLEAGDRVPADLRIIRSRNLRIDEAILTGESVPADKGSAAVAADVALGDRSGLAFSGTLVTEGLGTGVVVATGASSELGRISAMIGAVEKLATPLVRQMDQFARQVTFVVLAVSVAVFAYAVLVQAYRLDDAFMIVVGLAVSAIPEGLPAVMTITLAVGLQRMARRNAIIRRLPAVETLGSVSVICSDKTGTLTRNEMTVGGIVSAHGRIAVEGAGYAPKGAFRLEGVGAIDPAADPVLERLTLAALLCNNADLRKSGEDWVVDGDPMEGALITLALKAGHDSVAARQEFMRIDELPFDARTRYMATLHSGDGGAVAYVKGAPEVVLTMCDSVATVSGAQPLNRDLFEASVEAMAANGQRVLAIARRDCDGALRELLPEHVESGLTLLGLVGLIDPPRPEAIDAVAECRAAGIRVKMITGDHAATARAIAQQLGLANDPVTVTGHALDDAAADEFRRTAREAVVFARTSPEHKLRLIEALQEDGSVIAMTGDGVNDAPALKRADVGVAMGRKGTEAAKQASEMVLADDNFASIAAAVREGRTVNDNLIKVIGWTLPTNGGEALTIILAIAFGLTLPVTAVQILWINMITAVALGLTLAFEPTEPNAMRRPARPANQPLLSPLLLWRIGFVSMLMVAGTFGIYAWATARGLPVETARTMAVNVLVVMEIFYLFSVRYIRGPSITWQGVVGTPAVLIGVSIVVLAQLAFTYLPPLQAVFDSRPLGFADGLVIIVIGVALLVIVEIEKRLSSRHWRSSAAT</sequence>
<dbReference type="GO" id="GO:1990573">
    <property type="term" value="P:potassium ion import across plasma membrane"/>
    <property type="evidence" value="ECO:0007669"/>
    <property type="project" value="TreeGrafter"/>
</dbReference>
<organism evidence="13 14">
    <name type="scientific">Rhodopseudomonas palustris</name>
    <dbReference type="NCBI Taxonomy" id="1076"/>
    <lineage>
        <taxon>Bacteria</taxon>
        <taxon>Pseudomonadati</taxon>
        <taxon>Pseudomonadota</taxon>
        <taxon>Alphaproteobacteria</taxon>
        <taxon>Hyphomicrobiales</taxon>
        <taxon>Nitrobacteraceae</taxon>
        <taxon>Rhodopseudomonas</taxon>
    </lineage>
</organism>
<dbReference type="InterPro" id="IPR023298">
    <property type="entry name" value="ATPase_P-typ_TM_dom_sf"/>
</dbReference>
<evidence type="ECO:0000259" key="12">
    <source>
        <dbReference type="SMART" id="SM00831"/>
    </source>
</evidence>
<name>A0A323UBI8_RHOPL</name>
<dbReference type="SMART" id="SM00831">
    <property type="entry name" value="Cation_ATPase_N"/>
    <property type="match status" value="1"/>
</dbReference>
<evidence type="ECO:0000256" key="9">
    <source>
        <dbReference type="ARBA" id="ARBA00022989"/>
    </source>
</evidence>
<dbReference type="PANTHER" id="PTHR43294:SF20">
    <property type="entry name" value="P-TYPE ATPASE"/>
    <property type="match status" value="1"/>
</dbReference>
<keyword evidence="6" id="KW-0067">ATP-binding</keyword>
<dbReference type="InterPro" id="IPR004014">
    <property type="entry name" value="ATPase_P-typ_cation-transptr_N"/>
</dbReference>
<evidence type="ECO:0000256" key="6">
    <source>
        <dbReference type="ARBA" id="ARBA00022840"/>
    </source>
</evidence>
<dbReference type="InterPro" id="IPR023214">
    <property type="entry name" value="HAD_sf"/>
</dbReference>
<feature type="transmembrane region" description="Helical" evidence="11">
    <location>
        <begin position="282"/>
        <end position="309"/>
    </location>
</feature>
<dbReference type="GO" id="GO:0016887">
    <property type="term" value="F:ATP hydrolysis activity"/>
    <property type="evidence" value="ECO:0007669"/>
    <property type="project" value="InterPro"/>
</dbReference>
<dbReference type="InterPro" id="IPR006068">
    <property type="entry name" value="ATPase_P-typ_cation-transptr_C"/>
</dbReference>
<dbReference type="SFLD" id="SFLDF00027">
    <property type="entry name" value="p-type_atpase"/>
    <property type="match status" value="1"/>
</dbReference>
<evidence type="ECO:0000313" key="14">
    <source>
        <dbReference type="Proteomes" id="UP000248134"/>
    </source>
</evidence>
<evidence type="ECO:0000256" key="8">
    <source>
        <dbReference type="ARBA" id="ARBA00022967"/>
    </source>
</evidence>
<dbReference type="InterPro" id="IPR023299">
    <property type="entry name" value="ATPase_P-typ_cyto_dom_N"/>
</dbReference>
<dbReference type="Gene3D" id="3.40.50.1000">
    <property type="entry name" value="HAD superfamily/HAD-like"/>
    <property type="match status" value="1"/>
</dbReference>
<comment type="subcellular location">
    <subcellularLocation>
        <location evidence="1">Endomembrane system</location>
        <topology evidence="1">Multi-pass membrane protein</topology>
    </subcellularLocation>
</comment>
<dbReference type="GO" id="GO:0005886">
    <property type="term" value="C:plasma membrane"/>
    <property type="evidence" value="ECO:0007669"/>
    <property type="project" value="TreeGrafter"/>
</dbReference>
<keyword evidence="7" id="KW-0460">Magnesium</keyword>
<evidence type="ECO:0000256" key="3">
    <source>
        <dbReference type="ARBA" id="ARBA00022553"/>
    </source>
</evidence>
<dbReference type="GO" id="GO:1902600">
    <property type="term" value="P:proton transmembrane transport"/>
    <property type="evidence" value="ECO:0007669"/>
    <property type="project" value="TreeGrafter"/>
</dbReference>
<dbReference type="InterPro" id="IPR001757">
    <property type="entry name" value="P_typ_ATPase"/>
</dbReference>
<feature type="transmembrane region" description="Helical" evidence="11">
    <location>
        <begin position="91"/>
        <end position="107"/>
    </location>
</feature>
<dbReference type="EMBL" id="QKQS01000024">
    <property type="protein sequence ID" value="PZA10222.1"/>
    <property type="molecule type" value="Genomic_DNA"/>
</dbReference>
<keyword evidence="9 11" id="KW-1133">Transmembrane helix</keyword>
<keyword evidence="3" id="KW-0597">Phosphoprotein</keyword>
<keyword evidence="10 11" id="KW-0472">Membrane</keyword>
<comment type="similarity">
    <text evidence="2">Belongs to the cation transport ATPase (P-type) (TC 3.A.3) family. Type IIA subfamily.</text>
</comment>
<dbReference type="GO" id="GO:0005524">
    <property type="term" value="F:ATP binding"/>
    <property type="evidence" value="ECO:0007669"/>
    <property type="project" value="UniProtKB-KW"/>
</dbReference>
<dbReference type="Pfam" id="PF00689">
    <property type="entry name" value="Cation_ATPase_C"/>
    <property type="match status" value="1"/>
</dbReference>
<dbReference type="Gene3D" id="2.70.150.10">
    <property type="entry name" value="Calcium-transporting ATPase, cytoplasmic transduction domain A"/>
    <property type="match status" value="1"/>
</dbReference>
<dbReference type="Pfam" id="PF13246">
    <property type="entry name" value="Cation_ATPase"/>
    <property type="match status" value="1"/>
</dbReference>
<dbReference type="FunFam" id="3.40.50.1000:FF:000028">
    <property type="entry name" value="Calcium-transporting P-type ATPase, putative"/>
    <property type="match status" value="1"/>
</dbReference>
<keyword evidence="4 11" id="KW-0812">Transmembrane</keyword>
<protein>
    <submittedName>
        <fullName evidence="13">Cation-transporting P-type ATPase</fullName>
    </submittedName>
</protein>
<accession>A0A323UBI8</accession>
<dbReference type="PRINTS" id="PR00120">
    <property type="entry name" value="HATPASE"/>
</dbReference>
<dbReference type="CDD" id="cd02080">
    <property type="entry name" value="P-type_ATPase_cation"/>
    <property type="match status" value="1"/>
</dbReference>
<dbReference type="FunFam" id="3.40.50.1000:FF:000001">
    <property type="entry name" value="Phospholipid-transporting ATPase IC"/>
    <property type="match status" value="1"/>
</dbReference>
<dbReference type="PANTHER" id="PTHR43294">
    <property type="entry name" value="SODIUM/POTASSIUM-TRANSPORTING ATPASE SUBUNIT ALPHA"/>
    <property type="match status" value="1"/>
</dbReference>
<feature type="transmembrane region" description="Helical" evidence="11">
    <location>
        <begin position="255"/>
        <end position="276"/>
    </location>
</feature>
<dbReference type="Pfam" id="PF00122">
    <property type="entry name" value="E1-E2_ATPase"/>
    <property type="match status" value="1"/>
</dbReference>
<evidence type="ECO:0000256" key="2">
    <source>
        <dbReference type="ARBA" id="ARBA00005675"/>
    </source>
</evidence>
<feature type="transmembrane region" description="Helical" evidence="11">
    <location>
        <begin position="806"/>
        <end position="823"/>
    </location>
</feature>
<dbReference type="SUPFAM" id="SSF81665">
    <property type="entry name" value="Calcium ATPase, transmembrane domain M"/>
    <property type="match status" value="1"/>
</dbReference>
<dbReference type="SFLD" id="SFLDG00002">
    <property type="entry name" value="C1.7:_P-type_atpase_like"/>
    <property type="match status" value="1"/>
</dbReference>
<dbReference type="PRINTS" id="PR00119">
    <property type="entry name" value="CATATPASE"/>
</dbReference>
<evidence type="ECO:0000313" key="13">
    <source>
        <dbReference type="EMBL" id="PZA10222.1"/>
    </source>
</evidence>
<dbReference type="Gene3D" id="1.20.1110.10">
    <property type="entry name" value="Calcium-transporting ATPase, transmembrane domain"/>
    <property type="match status" value="1"/>
</dbReference>
<keyword evidence="8" id="KW-1278">Translocase</keyword>
<dbReference type="PROSITE" id="PS00154">
    <property type="entry name" value="ATPASE_E1_E2"/>
    <property type="match status" value="1"/>
</dbReference>
<dbReference type="SFLD" id="SFLDS00003">
    <property type="entry name" value="Haloacid_Dehalogenase"/>
    <property type="match status" value="1"/>
</dbReference>
<feature type="transmembrane region" description="Helical" evidence="11">
    <location>
        <begin position="732"/>
        <end position="751"/>
    </location>
</feature>
<dbReference type="InterPro" id="IPR036412">
    <property type="entry name" value="HAD-like_sf"/>
</dbReference>
<dbReference type="GO" id="GO:0030007">
    <property type="term" value="P:intracellular potassium ion homeostasis"/>
    <property type="evidence" value="ECO:0007669"/>
    <property type="project" value="TreeGrafter"/>
</dbReference>
<dbReference type="NCBIfam" id="TIGR01494">
    <property type="entry name" value="ATPase_P-type"/>
    <property type="match status" value="3"/>
</dbReference>
<gene>
    <name evidence="13" type="ORF">DNX69_19900</name>
</gene>
<reference evidence="13 14" key="1">
    <citation type="submission" date="2018-06" db="EMBL/GenBank/DDBJ databases">
        <title>Draft Whole-Genome Sequence of the purple photosynthetic bacterium Rhodospeudomonas palustris XCP.</title>
        <authorList>
            <person name="Rayyan A."/>
            <person name="Meyer T.E."/>
            <person name="Kyndt J.A."/>
        </authorList>
    </citation>
    <scope>NUCLEOTIDE SEQUENCE [LARGE SCALE GENOMIC DNA]</scope>
    <source>
        <strain evidence="13 14">XCP</strain>
    </source>
</reference>
<comment type="caution">
    <text evidence="13">The sequence shown here is derived from an EMBL/GenBank/DDBJ whole genome shotgun (WGS) entry which is preliminary data.</text>
</comment>